<evidence type="ECO:0000313" key="2">
    <source>
        <dbReference type="EMBL" id="QJA71614.1"/>
    </source>
</evidence>
<accession>A0A6M3IGN6</accession>
<protein>
    <submittedName>
        <fullName evidence="1">Uncharacterized protein</fullName>
    </submittedName>
</protein>
<evidence type="ECO:0000313" key="1">
    <source>
        <dbReference type="EMBL" id="QJA56656.1"/>
    </source>
</evidence>
<dbReference type="AlphaFoldDB" id="A0A6M3IGN6"/>
<sequence length="90" mass="10340">MSNNTGKTRLYFREYFGDEEYRHELFLIINKERARDIISALESAFPDGKNCASPRTRVAIGMGGFFEALREDGSYEPVDLIRMARKGDEV</sequence>
<dbReference type="EMBL" id="MT141886">
    <property type="protein sequence ID" value="QJA71614.1"/>
    <property type="molecule type" value="Genomic_DNA"/>
</dbReference>
<organism evidence="1">
    <name type="scientific">viral metagenome</name>
    <dbReference type="NCBI Taxonomy" id="1070528"/>
    <lineage>
        <taxon>unclassified sequences</taxon>
        <taxon>metagenomes</taxon>
        <taxon>organismal metagenomes</taxon>
    </lineage>
</organism>
<proteinExistence type="predicted"/>
<dbReference type="EMBL" id="MT141232">
    <property type="protein sequence ID" value="QJA56656.1"/>
    <property type="molecule type" value="Genomic_DNA"/>
</dbReference>
<reference evidence="1" key="1">
    <citation type="submission" date="2020-03" db="EMBL/GenBank/DDBJ databases">
        <title>The deep terrestrial virosphere.</title>
        <authorList>
            <person name="Holmfeldt K."/>
            <person name="Nilsson E."/>
            <person name="Simone D."/>
            <person name="Lopez-Fernandez M."/>
            <person name="Wu X."/>
            <person name="de Brujin I."/>
            <person name="Lundin D."/>
            <person name="Andersson A."/>
            <person name="Bertilsson S."/>
            <person name="Dopson M."/>
        </authorList>
    </citation>
    <scope>NUCLEOTIDE SEQUENCE</scope>
    <source>
        <strain evidence="2">MM415A03120</strain>
        <strain evidence="1">MM415B01811</strain>
    </source>
</reference>
<name>A0A6M3IGN6_9ZZZZ</name>
<gene>
    <name evidence="2" type="ORF">MM415A03120_0004</name>
    <name evidence="1" type="ORF">MM415B01811_0008</name>
</gene>